<evidence type="ECO:0000259" key="6">
    <source>
        <dbReference type="Pfam" id="PF08281"/>
    </source>
</evidence>
<name>A0A9X2F5W8_9SPHI</name>
<dbReference type="InterPro" id="IPR013249">
    <property type="entry name" value="RNA_pol_sigma70_r4_t2"/>
</dbReference>
<dbReference type="PANTHER" id="PTHR43133">
    <property type="entry name" value="RNA POLYMERASE ECF-TYPE SIGMA FACTO"/>
    <property type="match status" value="1"/>
</dbReference>
<evidence type="ECO:0000313" key="8">
    <source>
        <dbReference type="Proteomes" id="UP001155182"/>
    </source>
</evidence>
<dbReference type="GO" id="GO:0016987">
    <property type="term" value="F:sigma factor activity"/>
    <property type="evidence" value="ECO:0007669"/>
    <property type="project" value="UniProtKB-KW"/>
</dbReference>
<keyword evidence="3" id="KW-0731">Sigma factor</keyword>
<dbReference type="NCBIfam" id="TIGR02937">
    <property type="entry name" value="sigma70-ECF"/>
    <property type="match status" value="1"/>
</dbReference>
<sequence length="195" mass="23178">MGIENIEIWPDHELLSFMQNDDRSAFEKIYNKYWSGLYLSAYNLLRNKHEAEDIVQEIFVQLWLKRHVQEIQNLKSYLHTAVRFQVFKAIRDGKAHEELFEEVERMFNENNSENRIIALDIHNRLDQAIKTLPEKCQQVFVLSRKEQLSNIEISERLGISPKTVENHLTIALRRVRSSMGDVLFFSALFLLNNWK</sequence>
<dbReference type="GO" id="GO:0006352">
    <property type="term" value="P:DNA-templated transcription initiation"/>
    <property type="evidence" value="ECO:0007669"/>
    <property type="project" value="InterPro"/>
</dbReference>
<dbReference type="InterPro" id="IPR013324">
    <property type="entry name" value="RNA_pol_sigma_r3/r4-like"/>
</dbReference>
<evidence type="ECO:0000313" key="7">
    <source>
        <dbReference type="EMBL" id="MCO4294739.1"/>
    </source>
</evidence>
<evidence type="ECO:0000256" key="1">
    <source>
        <dbReference type="ARBA" id="ARBA00010641"/>
    </source>
</evidence>
<dbReference type="Gene3D" id="1.10.10.10">
    <property type="entry name" value="Winged helix-like DNA-binding domain superfamily/Winged helix DNA-binding domain"/>
    <property type="match status" value="1"/>
</dbReference>
<keyword evidence="4" id="KW-0804">Transcription</keyword>
<protein>
    <submittedName>
        <fullName evidence="7">RNA polymerase sigma-70 factor</fullName>
    </submittedName>
</protein>
<gene>
    <name evidence="7" type="ORF">NF867_17890</name>
</gene>
<keyword evidence="8" id="KW-1185">Reference proteome</keyword>
<dbReference type="InterPro" id="IPR014284">
    <property type="entry name" value="RNA_pol_sigma-70_dom"/>
</dbReference>
<organism evidence="7 8">
    <name type="scientific">Solitalea agri</name>
    <dbReference type="NCBI Taxonomy" id="2953739"/>
    <lineage>
        <taxon>Bacteria</taxon>
        <taxon>Pseudomonadati</taxon>
        <taxon>Bacteroidota</taxon>
        <taxon>Sphingobacteriia</taxon>
        <taxon>Sphingobacteriales</taxon>
        <taxon>Sphingobacteriaceae</taxon>
        <taxon>Solitalea</taxon>
    </lineage>
</organism>
<comment type="similarity">
    <text evidence="1">Belongs to the sigma-70 factor family. ECF subfamily.</text>
</comment>
<dbReference type="EMBL" id="JAMWYS010000061">
    <property type="protein sequence ID" value="MCO4294739.1"/>
    <property type="molecule type" value="Genomic_DNA"/>
</dbReference>
<dbReference type="PANTHER" id="PTHR43133:SF46">
    <property type="entry name" value="RNA POLYMERASE SIGMA-70 FACTOR ECF SUBFAMILY"/>
    <property type="match status" value="1"/>
</dbReference>
<keyword evidence="2" id="KW-0805">Transcription regulation</keyword>
<evidence type="ECO:0000256" key="3">
    <source>
        <dbReference type="ARBA" id="ARBA00023082"/>
    </source>
</evidence>
<dbReference type="InterPro" id="IPR007627">
    <property type="entry name" value="RNA_pol_sigma70_r2"/>
</dbReference>
<dbReference type="SUPFAM" id="SSF88946">
    <property type="entry name" value="Sigma2 domain of RNA polymerase sigma factors"/>
    <property type="match status" value="1"/>
</dbReference>
<accession>A0A9X2F5W8</accession>
<evidence type="ECO:0000256" key="2">
    <source>
        <dbReference type="ARBA" id="ARBA00023015"/>
    </source>
</evidence>
<dbReference type="InterPro" id="IPR036388">
    <property type="entry name" value="WH-like_DNA-bd_sf"/>
</dbReference>
<dbReference type="InterPro" id="IPR013325">
    <property type="entry name" value="RNA_pol_sigma_r2"/>
</dbReference>
<dbReference type="Pfam" id="PF04542">
    <property type="entry name" value="Sigma70_r2"/>
    <property type="match status" value="1"/>
</dbReference>
<comment type="caution">
    <text evidence="7">The sequence shown here is derived from an EMBL/GenBank/DDBJ whole genome shotgun (WGS) entry which is preliminary data.</text>
</comment>
<reference evidence="7" key="1">
    <citation type="submission" date="2022-06" db="EMBL/GenBank/DDBJ databases">
        <title>Solitalea sp. MAHUQ-68 isolated from rhizospheric soil.</title>
        <authorList>
            <person name="Huq M.A."/>
        </authorList>
    </citation>
    <scope>NUCLEOTIDE SEQUENCE</scope>
    <source>
        <strain evidence="7">MAHUQ-68</strain>
    </source>
</reference>
<dbReference type="InterPro" id="IPR039425">
    <property type="entry name" value="RNA_pol_sigma-70-like"/>
</dbReference>
<feature type="domain" description="RNA polymerase sigma-70 region 2" evidence="5">
    <location>
        <begin position="32"/>
        <end position="94"/>
    </location>
</feature>
<feature type="domain" description="RNA polymerase sigma factor 70 region 4 type 2" evidence="6">
    <location>
        <begin position="123"/>
        <end position="174"/>
    </location>
</feature>
<proteinExistence type="inferred from homology"/>
<dbReference type="Gene3D" id="1.10.1740.10">
    <property type="match status" value="1"/>
</dbReference>
<evidence type="ECO:0000256" key="4">
    <source>
        <dbReference type="ARBA" id="ARBA00023163"/>
    </source>
</evidence>
<dbReference type="NCBIfam" id="TIGR02985">
    <property type="entry name" value="Sig70_bacteroi1"/>
    <property type="match status" value="1"/>
</dbReference>
<evidence type="ECO:0000259" key="5">
    <source>
        <dbReference type="Pfam" id="PF04542"/>
    </source>
</evidence>
<dbReference type="Pfam" id="PF08281">
    <property type="entry name" value="Sigma70_r4_2"/>
    <property type="match status" value="1"/>
</dbReference>
<dbReference type="Proteomes" id="UP001155182">
    <property type="component" value="Unassembled WGS sequence"/>
</dbReference>
<dbReference type="AlphaFoldDB" id="A0A9X2F5W8"/>
<dbReference type="RefSeq" id="WP_252589771.1">
    <property type="nucleotide sequence ID" value="NZ_JAMWYS010000061.1"/>
</dbReference>
<dbReference type="SUPFAM" id="SSF88659">
    <property type="entry name" value="Sigma3 and sigma4 domains of RNA polymerase sigma factors"/>
    <property type="match status" value="1"/>
</dbReference>
<dbReference type="InterPro" id="IPR014327">
    <property type="entry name" value="RNA_pol_sigma70_bacteroid"/>
</dbReference>
<dbReference type="GO" id="GO:0003677">
    <property type="term" value="F:DNA binding"/>
    <property type="evidence" value="ECO:0007669"/>
    <property type="project" value="InterPro"/>
</dbReference>